<dbReference type="RefSeq" id="XP_056494536.1">
    <property type="nucleotide sequence ID" value="XM_056625954.1"/>
</dbReference>
<sequence>MDFESDEDAAPRPFIGPFGGQQDWVTRGELLEQPKDIWNQPDLLLDFANKFHDHIRSKKCFSLLDHSRQTDIMVTNDILSRYTTKAAPTVISVKEQTQGNSPPDWSRALRAFQNSRLHANVNDDTSCHYRGFLGPFEVGIFENEVRAFRLFSNKRLPSGDDWLFEQQCRRATKVDIDAALLHATEG</sequence>
<name>A0A9W9WC19_9EURO</name>
<evidence type="ECO:0000313" key="2">
    <source>
        <dbReference type="Proteomes" id="UP001147747"/>
    </source>
</evidence>
<comment type="caution">
    <text evidence="1">The sequence shown here is derived from an EMBL/GenBank/DDBJ whole genome shotgun (WGS) entry which is preliminary data.</text>
</comment>
<dbReference type="AlphaFoldDB" id="A0A9W9WC19"/>
<dbReference type="GeneID" id="81364934"/>
<organism evidence="1 2">
    <name type="scientific">Penicillium cosmopolitanum</name>
    <dbReference type="NCBI Taxonomy" id="1131564"/>
    <lineage>
        <taxon>Eukaryota</taxon>
        <taxon>Fungi</taxon>
        <taxon>Dikarya</taxon>
        <taxon>Ascomycota</taxon>
        <taxon>Pezizomycotina</taxon>
        <taxon>Eurotiomycetes</taxon>
        <taxon>Eurotiomycetidae</taxon>
        <taxon>Eurotiales</taxon>
        <taxon>Aspergillaceae</taxon>
        <taxon>Penicillium</taxon>
    </lineage>
</organism>
<accession>A0A9W9WC19</accession>
<dbReference type="EMBL" id="JAPZBU010000003">
    <property type="protein sequence ID" value="KAJ5414690.1"/>
    <property type="molecule type" value="Genomic_DNA"/>
</dbReference>
<dbReference type="OrthoDB" id="10309080at2759"/>
<protein>
    <submittedName>
        <fullName evidence="1">Uncharacterized protein</fullName>
    </submittedName>
</protein>
<reference evidence="1" key="2">
    <citation type="journal article" date="2023" name="IMA Fungus">
        <title>Comparative genomic study of the Penicillium genus elucidates a diverse pangenome and 15 lateral gene transfer events.</title>
        <authorList>
            <person name="Petersen C."/>
            <person name="Sorensen T."/>
            <person name="Nielsen M.R."/>
            <person name="Sondergaard T.E."/>
            <person name="Sorensen J.L."/>
            <person name="Fitzpatrick D.A."/>
            <person name="Frisvad J.C."/>
            <person name="Nielsen K.L."/>
        </authorList>
    </citation>
    <scope>NUCLEOTIDE SEQUENCE</scope>
    <source>
        <strain evidence="1">IBT 29677</strain>
    </source>
</reference>
<gene>
    <name evidence="1" type="ORF">N7509_001317</name>
</gene>
<proteinExistence type="predicted"/>
<evidence type="ECO:0000313" key="1">
    <source>
        <dbReference type="EMBL" id="KAJ5414690.1"/>
    </source>
</evidence>
<dbReference type="Proteomes" id="UP001147747">
    <property type="component" value="Unassembled WGS sequence"/>
</dbReference>
<reference evidence="1" key="1">
    <citation type="submission" date="2022-12" db="EMBL/GenBank/DDBJ databases">
        <authorList>
            <person name="Petersen C."/>
        </authorList>
    </citation>
    <scope>NUCLEOTIDE SEQUENCE</scope>
    <source>
        <strain evidence="1">IBT 29677</strain>
    </source>
</reference>
<keyword evidence="2" id="KW-1185">Reference proteome</keyword>